<reference evidence="3 4" key="1">
    <citation type="journal article" date="2020" name="Microbiol. Resour. Announc.">
        <title>Complete Genome Sequence of Streptococcus salivarius DB-B5, a Novel Probiotic Candidate Isolated from the Supragingival Plaque of a Healthy Female Subject.</title>
        <authorList>
            <person name="Fields F.R."/>
            <person name="Li X."/>
            <person name="Navarre W.W."/>
            <person name="Naito M."/>
        </authorList>
    </citation>
    <scope>NUCLEOTIDE SEQUENCE [LARGE SCALE GENOMIC DNA]</scope>
    <source>
        <strain evidence="3 4">DB-B5</strain>
    </source>
</reference>
<evidence type="ECO:0000256" key="1">
    <source>
        <dbReference type="SAM" id="MobiDB-lite"/>
    </source>
</evidence>
<feature type="chain" id="PRO_5030823139" evidence="2">
    <location>
        <begin position="26"/>
        <end position="289"/>
    </location>
</feature>
<dbReference type="EMBL" id="CP054153">
    <property type="protein sequence ID" value="QMI51667.1"/>
    <property type="molecule type" value="Genomic_DNA"/>
</dbReference>
<organism evidence="3 4">
    <name type="scientific">Streptococcus salivarius</name>
    <dbReference type="NCBI Taxonomy" id="1304"/>
    <lineage>
        <taxon>Bacteria</taxon>
        <taxon>Bacillati</taxon>
        <taxon>Bacillota</taxon>
        <taxon>Bacilli</taxon>
        <taxon>Lactobacillales</taxon>
        <taxon>Streptococcaceae</taxon>
        <taxon>Streptococcus</taxon>
    </lineage>
</organism>
<sequence>MKKIQFILMASFVLGTCQLAVLSGAADELDVKESTIELSNNFVENSQVDNVQISSETTSEQVVEKAESNSETKENSLLPSSQTGVAETEVGSEEVSVEAYEKNLENLKPVSYSDVTNMLTEDGGDHILYVGRPTCYYCRQNSPVLKDFNTLIDGQLLYYNTDSDQLDRESRKILFDKLGIPGTPSVIRLKNGQLVSGYLGSAPDAQAIYQAVFKEETEKTEKTETPERTEVVERAEKPLPESPSEDTIKDGGENTVNHTALSVTSLMSQIKQVFRNLTDLLISLLGKFI</sequence>
<feature type="signal peptide" evidence="2">
    <location>
        <begin position="1"/>
        <end position="25"/>
    </location>
</feature>
<dbReference type="CDD" id="cd02947">
    <property type="entry name" value="TRX_family"/>
    <property type="match status" value="1"/>
</dbReference>
<gene>
    <name evidence="3" type="ORF">HRE60_08305</name>
</gene>
<accession>A0A7L6WNA6</accession>
<dbReference type="Proteomes" id="UP000516705">
    <property type="component" value="Chromosome"/>
</dbReference>
<feature type="region of interest" description="Disordered" evidence="1">
    <location>
        <begin position="55"/>
        <end position="92"/>
    </location>
</feature>
<feature type="compositionally biased region" description="Basic and acidic residues" evidence="1">
    <location>
        <begin position="217"/>
        <end position="239"/>
    </location>
</feature>
<dbReference type="SUPFAM" id="SSF52833">
    <property type="entry name" value="Thioredoxin-like"/>
    <property type="match status" value="1"/>
</dbReference>
<dbReference type="InterPro" id="IPR036249">
    <property type="entry name" value="Thioredoxin-like_sf"/>
</dbReference>
<dbReference type="Gene3D" id="3.40.30.10">
    <property type="entry name" value="Glutaredoxin"/>
    <property type="match status" value="1"/>
</dbReference>
<name>A0A7L6WNA6_STRSL</name>
<dbReference type="AlphaFoldDB" id="A0A7L6WNA6"/>
<dbReference type="InterPro" id="IPR046698">
    <property type="entry name" value="PedC-like"/>
</dbReference>
<evidence type="ECO:0000313" key="3">
    <source>
        <dbReference type="EMBL" id="QMI51667.1"/>
    </source>
</evidence>
<dbReference type="RefSeq" id="WP_181670712.1">
    <property type="nucleotide sequence ID" value="NZ_CP054153.1"/>
</dbReference>
<evidence type="ECO:0000256" key="2">
    <source>
        <dbReference type="SAM" id="SignalP"/>
    </source>
</evidence>
<feature type="compositionally biased region" description="Basic and acidic residues" evidence="1">
    <location>
        <begin position="62"/>
        <end position="74"/>
    </location>
</feature>
<evidence type="ECO:0000313" key="4">
    <source>
        <dbReference type="Proteomes" id="UP000516705"/>
    </source>
</evidence>
<proteinExistence type="predicted"/>
<keyword evidence="2" id="KW-0732">Signal</keyword>
<feature type="region of interest" description="Disordered" evidence="1">
    <location>
        <begin position="217"/>
        <end position="254"/>
    </location>
</feature>
<protein>
    <submittedName>
        <fullName evidence="3">Thiol reductase thioredoxin</fullName>
    </submittedName>
</protein>
<dbReference type="Pfam" id="PF20207">
    <property type="entry name" value="DUF6568"/>
    <property type="match status" value="1"/>
</dbReference>